<dbReference type="Proteomes" id="UP001207468">
    <property type="component" value="Unassembled WGS sequence"/>
</dbReference>
<protein>
    <submittedName>
        <fullName evidence="1">Alpha-1,2-mannosidase</fullName>
    </submittedName>
</protein>
<evidence type="ECO:0000313" key="2">
    <source>
        <dbReference type="Proteomes" id="UP001207468"/>
    </source>
</evidence>
<name>A0ACC0TU20_9AGAM</name>
<gene>
    <name evidence="1" type="ORF">F5148DRAFT_987701</name>
</gene>
<accession>A0ACC0TU20</accession>
<proteinExistence type="predicted"/>
<keyword evidence="2" id="KW-1185">Reference proteome</keyword>
<organism evidence="1 2">
    <name type="scientific">Russula earlei</name>
    <dbReference type="NCBI Taxonomy" id="71964"/>
    <lineage>
        <taxon>Eukaryota</taxon>
        <taxon>Fungi</taxon>
        <taxon>Dikarya</taxon>
        <taxon>Basidiomycota</taxon>
        <taxon>Agaricomycotina</taxon>
        <taxon>Agaricomycetes</taxon>
        <taxon>Russulales</taxon>
        <taxon>Russulaceae</taxon>
        <taxon>Russula</taxon>
    </lineage>
</organism>
<reference evidence="1" key="1">
    <citation type="submission" date="2021-03" db="EMBL/GenBank/DDBJ databases">
        <title>Evolutionary priming and transition to the ectomycorrhizal habit in an iconic lineage of mushroom-forming fungi: is preadaptation a requirement?</title>
        <authorList>
            <consortium name="DOE Joint Genome Institute"/>
            <person name="Looney B.P."/>
            <person name="Miyauchi S."/>
            <person name="Morin E."/>
            <person name="Drula E."/>
            <person name="Courty P.E."/>
            <person name="Chicoki N."/>
            <person name="Fauchery L."/>
            <person name="Kohler A."/>
            <person name="Kuo A."/>
            <person name="LaButti K."/>
            <person name="Pangilinan J."/>
            <person name="Lipzen A."/>
            <person name="Riley R."/>
            <person name="Andreopoulos W."/>
            <person name="He G."/>
            <person name="Johnson J."/>
            <person name="Barry K.W."/>
            <person name="Grigoriev I.V."/>
            <person name="Nagy L."/>
            <person name="Hibbett D."/>
            <person name="Henrissat B."/>
            <person name="Matheny P.B."/>
            <person name="Labbe J."/>
            <person name="Martin A.F."/>
        </authorList>
    </citation>
    <scope>NUCLEOTIDE SEQUENCE</scope>
    <source>
        <strain evidence="1">BPL698</strain>
    </source>
</reference>
<comment type="caution">
    <text evidence="1">The sequence shown here is derived from an EMBL/GenBank/DDBJ whole genome shotgun (WGS) entry which is preliminary data.</text>
</comment>
<dbReference type="EMBL" id="JAGFNK010000518">
    <property type="protein sequence ID" value="KAI9449244.1"/>
    <property type="molecule type" value="Genomic_DNA"/>
</dbReference>
<sequence length="771" mass="86979">MKEKLTTYKLTRHPVVRWLLAINLIITGTVNANAQLHQYVDPFIGSEGDGHIFIGPSCPYGMVKPGPDNLKTSNSGYSPGADKAIYGFSQVHVSGTGGGPKYGNISVMPFSGNEDDIKQESLRNNEVTHAGYYSVRLQKWNIKTEITTSSKVAFYRFVFNDQNKKAIKIDAGEFLGEKPVPDAREAQQFVGSEIEIVSDNEVKGYSRIRGGWNNGTAYTVYFHVIFSHPFNRFTTWKGVQLFAGKKIQFDEGKKTGALLFFEALQTDTIEMKIGISYISTLKAKQNIDVEIPHWRFEKTLQETQAKWEELLKKIEIDADASVEQKKLFYTALYHTMLMPVDRTNENPLWENGPYYDDFYAVWDTYRCSHPLITLINESRQVDIINALLQIYQHEGYMPDARSGNCNGRTQGGSNAEVLIADAFIKKLQGINYSLAFDAMLKDATIPPGGNEEKEGRGGLTDYNTLGYVSNSFVRAGNRTLEYAYDDYCLAMVAKGLNRMGEYRRFLHQASNWQNLWRPIEDNGSKGFIMPKDASGNWIDSIQCDVNNGRASYIKYTPLAQDWPVCVCWWCGFFYEASSWEYSLSVPHDVAALIQRSGGAADFEKRLNTLFDKDLYNVGNEPSFLTPNLYHWIGRPDLSSDRIRKIIAKNFNASHSGIPGNDDSGAMSSWLAFHLVGLYPNAGQSYYLLNTPAFRQTIIHQENGKDFIIKANHLSGKNCYIQSVTLNGKAFQQSWIEHEDIIKGGELVFEMGDKPLEWGTKILPPSLSTDSF</sequence>
<evidence type="ECO:0000313" key="1">
    <source>
        <dbReference type="EMBL" id="KAI9449244.1"/>
    </source>
</evidence>